<dbReference type="EMBL" id="CP076362">
    <property type="protein sequence ID" value="QWK92130.1"/>
    <property type="molecule type" value="Genomic_DNA"/>
</dbReference>
<name>A0A975P9S3_9RHOB</name>
<accession>A0A975P9S3</accession>
<evidence type="ECO:0000313" key="2">
    <source>
        <dbReference type="EMBL" id="QWK92130.1"/>
    </source>
</evidence>
<geneLocation type="plasmid" evidence="2 3">
    <name>p1</name>
</geneLocation>
<keyword evidence="2" id="KW-0614">Plasmid</keyword>
<feature type="region of interest" description="Disordered" evidence="1">
    <location>
        <begin position="49"/>
        <end position="96"/>
    </location>
</feature>
<organism evidence="2 3">
    <name type="scientific">Gemmobacter fulvus</name>
    <dbReference type="NCBI Taxonomy" id="2840474"/>
    <lineage>
        <taxon>Bacteria</taxon>
        <taxon>Pseudomonadati</taxon>
        <taxon>Pseudomonadota</taxon>
        <taxon>Alphaproteobacteria</taxon>
        <taxon>Rhodobacterales</taxon>
        <taxon>Paracoccaceae</taxon>
        <taxon>Gemmobacter</taxon>
    </lineage>
</organism>
<dbReference type="AlphaFoldDB" id="A0A975P9S3"/>
<dbReference type="KEGG" id="gfu:KM031_17650"/>
<protein>
    <submittedName>
        <fullName evidence="2">IS110 family transposase</fullName>
    </submittedName>
</protein>
<reference evidence="2" key="1">
    <citation type="submission" date="2021-06" db="EMBL/GenBank/DDBJ databases">
        <authorList>
            <person name="Lee C.-S."/>
            <person name="Jin L."/>
        </authorList>
    </citation>
    <scope>NUCLEOTIDE SEQUENCE</scope>
    <source>
        <strain evidence="2">Con5</strain>
        <plasmid evidence="2">p1</plasmid>
    </source>
</reference>
<evidence type="ECO:0000313" key="3">
    <source>
        <dbReference type="Proteomes" id="UP000679352"/>
    </source>
</evidence>
<gene>
    <name evidence="2" type="ORF">KM031_17650</name>
</gene>
<dbReference type="Proteomes" id="UP000679352">
    <property type="component" value="Plasmid p1"/>
</dbReference>
<proteinExistence type="predicted"/>
<evidence type="ECO:0000256" key="1">
    <source>
        <dbReference type="SAM" id="MobiDB-lite"/>
    </source>
</evidence>
<keyword evidence="3" id="KW-1185">Reference proteome</keyword>
<feature type="compositionally biased region" description="Basic and acidic residues" evidence="1">
    <location>
        <begin position="53"/>
        <end position="62"/>
    </location>
</feature>
<sequence length="96" mass="10548">MPTHWIGTGCAGQRNPSRRRAIAGGHRSLRHVMFQAALVAARHNPSLKSSADLLRKAEKPDKASSPLTREGWSPSPTPCARAVRNGPPRRPDRYNC</sequence>